<dbReference type="SUPFAM" id="SSF50630">
    <property type="entry name" value="Acid proteases"/>
    <property type="match status" value="1"/>
</dbReference>
<keyword evidence="3" id="KW-1185">Reference proteome</keyword>
<dbReference type="BioCyc" id="PPUT160488:G1G01-271-MONOMER"/>
<name>Q88R84_PSEPK</name>
<dbReference type="OrthoDB" id="9782977at2"/>
<dbReference type="PhylomeDB" id="Q88R84"/>
<evidence type="ECO:0000313" key="2">
    <source>
        <dbReference type="EMBL" id="AAN65881.1"/>
    </source>
</evidence>
<dbReference type="PANTHER" id="PTHR38037:SF1">
    <property type="entry name" value="ATP-DEPENDENT ZINC PROTEASE DOMAIN-CONTAINING PROTEIN-RELATED"/>
    <property type="match status" value="1"/>
</dbReference>
<dbReference type="HOGENOM" id="CLU_099424_1_0_6"/>
<dbReference type="InterPro" id="IPR021109">
    <property type="entry name" value="Peptidase_aspartic_dom_sf"/>
</dbReference>
<dbReference type="STRING" id="160488.PP_0249"/>
<dbReference type="PANTHER" id="PTHR38037">
    <property type="entry name" value="ZN_PROTEASE DOMAIN-CONTAINING PROTEIN"/>
    <property type="match status" value="1"/>
</dbReference>
<dbReference type="PATRIC" id="fig|160488.4.peg.266"/>
<dbReference type="EMBL" id="AE015451">
    <property type="protein sequence ID" value="AAN65881.1"/>
    <property type="molecule type" value="Genomic_DNA"/>
</dbReference>
<dbReference type="InterPro" id="IPR008503">
    <property type="entry name" value="Asp_endopeptidase"/>
</dbReference>
<evidence type="ECO:0000259" key="1">
    <source>
        <dbReference type="Pfam" id="PF05618"/>
    </source>
</evidence>
<dbReference type="PaxDb" id="160488-PP_0249"/>
<dbReference type="Proteomes" id="UP000000556">
    <property type="component" value="Chromosome"/>
</dbReference>
<feature type="domain" description="Retropepsin-like aspartic endopeptidase" evidence="1">
    <location>
        <begin position="55"/>
        <end position="193"/>
    </location>
</feature>
<proteinExistence type="predicted"/>
<dbReference type="KEGG" id="ppu:PP_0249"/>
<reference evidence="2 3" key="2">
    <citation type="journal article" date="2016" name="Environ. Microbiol.">
        <title>The revisited genome of Pseudomonas putida KT2440 enlightens its value as a robust metabolic chassis.</title>
        <authorList>
            <person name="Belda E."/>
            <person name="van Heck R.G."/>
            <person name="Lopez-Sanchez M.J."/>
            <person name="Cruveiller S."/>
            <person name="Barbe V."/>
            <person name="Fraser C."/>
            <person name="Klenk H.P."/>
            <person name="Petersen J."/>
            <person name="Morgat A."/>
            <person name="Nikel P.I."/>
            <person name="Vallenet D."/>
            <person name="Rouy Z."/>
            <person name="Sekowska A."/>
            <person name="Martins Dos Santos V.A."/>
            <person name="de Lorenzo V."/>
            <person name="Danchin A."/>
            <person name="Medigue C."/>
        </authorList>
    </citation>
    <scope>NUCLEOTIDE SEQUENCE [LARGE SCALE GENOMIC DNA]</scope>
    <source>
        <strain evidence="3">ATCC 47054 / DSM 6125 / CFBP 8728 / NCIMB 11950 / KT2440</strain>
    </source>
</reference>
<dbReference type="Gene3D" id="2.40.70.10">
    <property type="entry name" value="Acid Proteases"/>
    <property type="match status" value="1"/>
</dbReference>
<dbReference type="AlphaFoldDB" id="Q88R84"/>
<organism evidence="2 3">
    <name type="scientific">Pseudomonas putida (strain ATCC 47054 / DSM 6125 / CFBP 8728 / NCIMB 11950 / KT2440)</name>
    <dbReference type="NCBI Taxonomy" id="160488"/>
    <lineage>
        <taxon>Bacteria</taxon>
        <taxon>Pseudomonadati</taxon>
        <taxon>Pseudomonadota</taxon>
        <taxon>Gammaproteobacteria</taxon>
        <taxon>Pseudomonadales</taxon>
        <taxon>Pseudomonadaceae</taxon>
        <taxon>Pseudomonas</taxon>
    </lineage>
</organism>
<reference evidence="2 3" key="1">
    <citation type="journal article" date="2002" name="Environ. Microbiol.">
        <title>Complete genome sequence and comparative analysis of the metabolically versatile Pseudomonas putida KT2440.</title>
        <authorList>
            <person name="Nelson K.E."/>
            <person name="Weinel C."/>
            <person name="Paulsen I.T."/>
            <person name="Dodson R.J."/>
            <person name="Hilbert H."/>
            <person name="Martins dos Santos V.A."/>
            <person name="Fouts D.E."/>
            <person name="Gill S.R."/>
            <person name="Pop M."/>
            <person name="Holmes M."/>
            <person name="Brinkac L."/>
            <person name="Beanan M."/>
            <person name="DeBoy R.T."/>
            <person name="Daugherty S."/>
            <person name="Kolonay J."/>
            <person name="Madupu R."/>
            <person name="Nelson W."/>
            <person name="White O."/>
            <person name="Peterson J."/>
            <person name="Khouri H."/>
            <person name="Hance I."/>
            <person name="Chris Lee P."/>
            <person name="Holtzapple E."/>
            <person name="Scanlan D."/>
            <person name="Tran K."/>
            <person name="Moazzez A."/>
            <person name="Utterback T."/>
            <person name="Rizzo M."/>
            <person name="Lee K."/>
            <person name="Kosack D."/>
            <person name="Moestl D."/>
            <person name="Wedler H."/>
            <person name="Lauber J."/>
            <person name="Stjepandic D."/>
            <person name="Hoheisel J."/>
            <person name="Straetz M."/>
            <person name="Heim S."/>
            <person name="Kiewitz C."/>
            <person name="Eisen J.A."/>
            <person name="Timmis K.N."/>
            <person name="Dusterhoft A."/>
            <person name="Tummler B."/>
            <person name="Fraser C.M."/>
        </authorList>
    </citation>
    <scope>NUCLEOTIDE SEQUENCE [LARGE SCALE GENOMIC DNA]</scope>
    <source>
        <strain evidence="3">ATCC 47054 / DSM 6125 / CFBP 8728 / NCIMB 11950 / KT2440</strain>
    </source>
</reference>
<evidence type="ECO:0000313" key="3">
    <source>
        <dbReference type="Proteomes" id="UP000000556"/>
    </source>
</evidence>
<dbReference type="eggNOG" id="COG4067">
    <property type="taxonomic scope" value="Bacteria"/>
</dbReference>
<protein>
    <recommendedName>
        <fullName evidence="1">Retropepsin-like aspartic endopeptidase domain-containing protein</fullName>
    </recommendedName>
</protein>
<sequence length="206" mass="22976">MSSSSAFCAIPLPRILSFIELYYLHIRMQKVPAVLKVHHLIRRVRFVKTFDHLTVIGLREWVALPDLGVAGLRAKIDTGASTSSLHATEVEPFERDGQPWVRFTAHLGSVVQLRHRRCEAPLVTMKTIKSSNGHAQTRYVIRTSLALGDGVWEVEFTLACRKNMRYRLLLGSKALIHGQLVVNPGLKYVQDKPAFPATLSPVTGAA</sequence>
<dbReference type="Pfam" id="PF05618">
    <property type="entry name" value="Zn_protease"/>
    <property type="match status" value="1"/>
</dbReference>
<accession>Q88R84</accession>
<gene>
    <name evidence="2" type="ordered locus">PP_0249</name>
</gene>